<reference evidence="2" key="1">
    <citation type="submission" date="2020-10" db="EMBL/GenBank/DDBJ databases">
        <authorList>
            <person name="Gilroy R."/>
        </authorList>
    </citation>
    <scope>NUCLEOTIDE SEQUENCE</scope>
    <source>
        <strain evidence="2">CHK195-11698</strain>
    </source>
</reference>
<name>A0A9D1HM79_9FIRM</name>
<keyword evidence="1" id="KW-0812">Transmembrane</keyword>
<reference evidence="2" key="2">
    <citation type="journal article" date="2021" name="PeerJ">
        <title>Extensive microbial diversity within the chicken gut microbiome revealed by metagenomics and culture.</title>
        <authorList>
            <person name="Gilroy R."/>
            <person name="Ravi A."/>
            <person name="Getino M."/>
            <person name="Pursley I."/>
            <person name="Horton D.L."/>
            <person name="Alikhan N.F."/>
            <person name="Baker D."/>
            <person name="Gharbi K."/>
            <person name="Hall N."/>
            <person name="Watson M."/>
            <person name="Adriaenssens E.M."/>
            <person name="Foster-Nyarko E."/>
            <person name="Jarju S."/>
            <person name="Secka A."/>
            <person name="Antonio M."/>
            <person name="Oren A."/>
            <person name="Chaudhuri R.R."/>
            <person name="La Ragione R."/>
            <person name="Hildebrand F."/>
            <person name="Pallen M.J."/>
        </authorList>
    </citation>
    <scope>NUCLEOTIDE SEQUENCE</scope>
    <source>
        <strain evidence="2">CHK195-11698</strain>
    </source>
</reference>
<feature type="transmembrane region" description="Helical" evidence="1">
    <location>
        <begin position="202"/>
        <end position="227"/>
    </location>
</feature>
<keyword evidence="1" id="KW-0472">Membrane</keyword>
<feature type="transmembrane region" description="Helical" evidence="1">
    <location>
        <begin position="150"/>
        <end position="181"/>
    </location>
</feature>
<evidence type="ECO:0000313" key="2">
    <source>
        <dbReference type="EMBL" id="HIU12996.1"/>
    </source>
</evidence>
<dbReference type="Proteomes" id="UP000824175">
    <property type="component" value="Unassembled WGS sequence"/>
</dbReference>
<evidence type="ECO:0000313" key="3">
    <source>
        <dbReference type="Proteomes" id="UP000824175"/>
    </source>
</evidence>
<comment type="caution">
    <text evidence="2">The sequence shown here is derived from an EMBL/GenBank/DDBJ whole genome shotgun (WGS) entry which is preliminary data.</text>
</comment>
<organism evidence="2 3">
    <name type="scientific">Candidatus Fimiplasma intestinipullorum</name>
    <dbReference type="NCBI Taxonomy" id="2840825"/>
    <lineage>
        <taxon>Bacteria</taxon>
        <taxon>Bacillati</taxon>
        <taxon>Bacillota</taxon>
        <taxon>Clostridia</taxon>
        <taxon>Eubacteriales</taxon>
        <taxon>Candidatus Fimiplasma</taxon>
    </lineage>
</organism>
<keyword evidence="1" id="KW-1133">Transmembrane helix</keyword>
<feature type="transmembrane region" description="Helical" evidence="1">
    <location>
        <begin position="21"/>
        <end position="45"/>
    </location>
</feature>
<protein>
    <submittedName>
        <fullName evidence="2">DUF975 family protein</fullName>
    </submittedName>
</protein>
<feature type="transmembrane region" description="Helical" evidence="1">
    <location>
        <begin position="247"/>
        <end position="270"/>
    </location>
</feature>
<dbReference type="AlphaFoldDB" id="A0A9D1HM79"/>
<feature type="transmembrane region" description="Helical" evidence="1">
    <location>
        <begin position="95"/>
        <end position="124"/>
    </location>
</feature>
<evidence type="ECO:0000256" key="1">
    <source>
        <dbReference type="SAM" id="Phobius"/>
    </source>
</evidence>
<sequence length="289" mass="32454">MKSVKEIRSEANMLYTKSSHYIVATFIVVGVIMAFASSLMSVLGVQFNLPLLFLAAVLFGPVQYGTIKASLLAYNRQARQVTTAKFSLLGFRHYFKIFLPFVGRSVFIYAIEALLIVGFCLIASQADHLMMFLEAVLGGQFDLLLSDGHLIVNAAAIVMIVITVVVGFVLESYLALSYYFAVDHEVGLIRSMRMSFRSMRGFFWDYIWLRITYLPYALATAIIAGVVSRAFTTMFQQLISMMPGVPILFFNILLVAIVAFINTLVSVMIYRVKEDLAITVFYKELDVLE</sequence>
<accession>A0A9D1HM79</accession>
<feature type="transmembrane region" description="Helical" evidence="1">
    <location>
        <begin position="51"/>
        <end position="74"/>
    </location>
</feature>
<dbReference type="EMBL" id="DVMJ01000020">
    <property type="protein sequence ID" value="HIU12996.1"/>
    <property type="molecule type" value="Genomic_DNA"/>
</dbReference>
<proteinExistence type="predicted"/>
<gene>
    <name evidence="2" type="ORF">IAD15_02885</name>
</gene>